<dbReference type="InterPro" id="IPR050072">
    <property type="entry name" value="Peptidase_M20A"/>
</dbReference>
<dbReference type="Gene3D" id="3.30.70.360">
    <property type="match status" value="2"/>
</dbReference>
<keyword evidence="7 9" id="KW-0224">Dipeptidase</keyword>
<dbReference type="Proteomes" id="UP000824024">
    <property type="component" value="Unassembled WGS sequence"/>
</dbReference>
<evidence type="ECO:0000256" key="2">
    <source>
        <dbReference type="ARBA" id="ARBA00006247"/>
    </source>
</evidence>
<dbReference type="PROSITE" id="PS00759">
    <property type="entry name" value="ARGE_DAPE_CPG2_2"/>
    <property type="match status" value="1"/>
</dbReference>
<gene>
    <name evidence="9" type="ORF">IAA08_08050</name>
</gene>
<keyword evidence="6" id="KW-0862">Zinc</keyword>
<dbReference type="GO" id="GO:0008270">
    <property type="term" value="F:zinc ion binding"/>
    <property type="evidence" value="ECO:0007669"/>
    <property type="project" value="InterPro"/>
</dbReference>
<reference evidence="9" key="2">
    <citation type="submission" date="2021-04" db="EMBL/GenBank/DDBJ databases">
        <authorList>
            <person name="Gilroy R."/>
        </authorList>
    </citation>
    <scope>NUCLEOTIDE SEQUENCE</scope>
    <source>
        <strain evidence="9">CHK192-9172</strain>
    </source>
</reference>
<organism evidence="9 10">
    <name type="scientific">Candidatus Eubacterium avistercoris</name>
    <dbReference type="NCBI Taxonomy" id="2838567"/>
    <lineage>
        <taxon>Bacteria</taxon>
        <taxon>Bacillati</taxon>
        <taxon>Bacillota</taxon>
        <taxon>Clostridia</taxon>
        <taxon>Eubacteriales</taxon>
        <taxon>Eubacteriaceae</taxon>
        <taxon>Eubacterium</taxon>
    </lineage>
</organism>
<evidence type="ECO:0000313" key="10">
    <source>
        <dbReference type="Proteomes" id="UP000824024"/>
    </source>
</evidence>
<protein>
    <submittedName>
        <fullName evidence="9">Sapep family Mn(2+)-dependent dipeptidase</fullName>
        <ecNumber evidence="9">3.4.13.-</ecNumber>
    </submittedName>
</protein>
<comment type="caution">
    <text evidence="9">The sequence shown here is derived from an EMBL/GenBank/DDBJ whole genome shotgun (WGS) entry which is preliminary data.</text>
</comment>
<evidence type="ECO:0000256" key="1">
    <source>
        <dbReference type="ARBA" id="ARBA00001947"/>
    </source>
</evidence>
<evidence type="ECO:0000256" key="3">
    <source>
        <dbReference type="ARBA" id="ARBA00022670"/>
    </source>
</evidence>
<dbReference type="InterPro" id="IPR001261">
    <property type="entry name" value="ArgE/DapE_CS"/>
</dbReference>
<comment type="cofactor">
    <cofactor evidence="1">
        <name>Zn(2+)</name>
        <dbReference type="ChEBI" id="CHEBI:29105"/>
    </cofactor>
</comment>
<evidence type="ECO:0000256" key="5">
    <source>
        <dbReference type="ARBA" id="ARBA00022801"/>
    </source>
</evidence>
<dbReference type="GO" id="GO:0008237">
    <property type="term" value="F:metallopeptidase activity"/>
    <property type="evidence" value="ECO:0007669"/>
    <property type="project" value="UniProtKB-KW"/>
</dbReference>
<dbReference type="PANTHER" id="PTHR43808:SF31">
    <property type="entry name" value="N-ACETYL-L-CITRULLINE DEACETYLASE"/>
    <property type="match status" value="1"/>
</dbReference>
<keyword evidence="5 9" id="KW-0378">Hydrolase</keyword>
<dbReference type="SUPFAM" id="SSF53187">
    <property type="entry name" value="Zn-dependent exopeptidases"/>
    <property type="match status" value="1"/>
</dbReference>
<dbReference type="Gene3D" id="3.40.630.10">
    <property type="entry name" value="Zn peptidases"/>
    <property type="match status" value="1"/>
</dbReference>
<accession>A0A9D2IGM7</accession>
<sequence>MVKNYIDKVEKEMVQKLCELTAIPSVYDPEGCKPGQPFGEHVAQALEYVLDLARELGFQTKNYDGYAGEITVGSGSRMIGILCHTDVVSPGEGWDTPAFSPVIKDGKIYARGASDDKGPIIGALYGLRYLEQEGLIPKDTCIRMIVGTDEEEGWQCIRHYLDRVDTLPAASIVPDGNFPLIYCEKGLLDFDLIWEGQPDRNVGIQLVSLKGGRSRNIVADEARCVLKCENPQAVLESLDLPEQVEGSVKEGFLTLKGTGISAHCMTPEKGFNAVACLLETLWQLKDNLSHGAFMEDFHQAFGMDTAGEKLGCAMADEAGALTFNPGTVSLEEDGRIRFCSNIRYPASAEYDEVTNLLRRQLKKHHFIYEEIDHLPPICHKTDSPLVTGLMEAYREVTGDCKSQPLAIGGATYARALPNAIAFGPLFPWEEELAHEANEFMAVDSLKKMTEILICGLQKMMEIC</sequence>
<dbReference type="GO" id="GO:0006526">
    <property type="term" value="P:L-arginine biosynthetic process"/>
    <property type="evidence" value="ECO:0007669"/>
    <property type="project" value="TreeGrafter"/>
</dbReference>
<evidence type="ECO:0000256" key="7">
    <source>
        <dbReference type="ARBA" id="ARBA00022997"/>
    </source>
</evidence>
<dbReference type="GO" id="GO:0008777">
    <property type="term" value="F:acetylornithine deacetylase activity"/>
    <property type="evidence" value="ECO:0007669"/>
    <property type="project" value="TreeGrafter"/>
</dbReference>
<dbReference type="Pfam" id="PF01546">
    <property type="entry name" value="Peptidase_M20"/>
    <property type="match status" value="1"/>
</dbReference>
<dbReference type="SUPFAM" id="SSF55031">
    <property type="entry name" value="Bacterial exopeptidase dimerisation domain"/>
    <property type="match status" value="1"/>
</dbReference>
<evidence type="ECO:0000256" key="6">
    <source>
        <dbReference type="ARBA" id="ARBA00022833"/>
    </source>
</evidence>
<dbReference type="InterPro" id="IPR010964">
    <property type="entry name" value="M20A_pepV-rel"/>
</dbReference>
<reference evidence="9" key="1">
    <citation type="journal article" date="2021" name="PeerJ">
        <title>Extensive microbial diversity within the chicken gut microbiome revealed by metagenomics and culture.</title>
        <authorList>
            <person name="Gilroy R."/>
            <person name="Ravi A."/>
            <person name="Getino M."/>
            <person name="Pursley I."/>
            <person name="Horton D.L."/>
            <person name="Alikhan N.F."/>
            <person name="Baker D."/>
            <person name="Gharbi K."/>
            <person name="Hall N."/>
            <person name="Watson M."/>
            <person name="Adriaenssens E.M."/>
            <person name="Foster-Nyarko E."/>
            <person name="Jarju S."/>
            <person name="Secka A."/>
            <person name="Antonio M."/>
            <person name="Oren A."/>
            <person name="Chaudhuri R.R."/>
            <person name="La Ragione R."/>
            <person name="Hildebrand F."/>
            <person name="Pallen M.J."/>
        </authorList>
    </citation>
    <scope>NUCLEOTIDE SEQUENCE</scope>
    <source>
        <strain evidence="9">CHK192-9172</strain>
    </source>
</reference>
<proteinExistence type="inferred from homology"/>
<keyword evidence="4" id="KW-0479">Metal-binding</keyword>
<keyword evidence="8" id="KW-0482">Metalloprotease</keyword>
<evidence type="ECO:0000313" key="9">
    <source>
        <dbReference type="EMBL" id="HIZ07871.1"/>
    </source>
</evidence>
<evidence type="ECO:0000256" key="8">
    <source>
        <dbReference type="ARBA" id="ARBA00023049"/>
    </source>
</evidence>
<keyword evidence="3" id="KW-0645">Protease</keyword>
<dbReference type="NCBIfam" id="TIGR01887">
    <property type="entry name" value="dipeptidaselike"/>
    <property type="match status" value="1"/>
</dbReference>
<dbReference type="AlphaFoldDB" id="A0A9D2IGM7"/>
<evidence type="ECO:0000256" key="4">
    <source>
        <dbReference type="ARBA" id="ARBA00022723"/>
    </source>
</evidence>
<dbReference type="GO" id="GO:0016805">
    <property type="term" value="F:dipeptidase activity"/>
    <property type="evidence" value="ECO:0007669"/>
    <property type="project" value="UniProtKB-KW"/>
</dbReference>
<comment type="similarity">
    <text evidence="2">Belongs to the peptidase M20A family.</text>
</comment>
<dbReference type="GO" id="GO:0006508">
    <property type="term" value="P:proteolysis"/>
    <property type="evidence" value="ECO:0007669"/>
    <property type="project" value="UniProtKB-KW"/>
</dbReference>
<dbReference type="InterPro" id="IPR036264">
    <property type="entry name" value="Bact_exopeptidase_dim_dom"/>
</dbReference>
<dbReference type="PANTHER" id="PTHR43808">
    <property type="entry name" value="ACETYLORNITHINE DEACETYLASE"/>
    <property type="match status" value="1"/>
</dbReference>
<name>A0A9D2IGM7_9FIRM</name>
<dbReference type="EC" id="3.4.13.-" evidence="9"/>
<dbReference type="EMBL" id="DXCH01000220">
    <property type="protein sequence ID" value="HIZ07871.1"/>
    <property type="molecule type" value="Genomic_DNA"/>
</dbReference>
<dbReference type="InterPro" id="IPR002933">
    <property type="entry name" value="Peptidase_M20"/>
</dbReference>